<evidence type="ECO:0000313" key="9">
    <source>
        <dbReference type="Proteomes" id="UP000613582"/>
    </source>
</evidence>
<sequence>MNTPATRKKKRPTTKRTRNRKSATTSSGVQDKQASTSPGEREAEATPSKSILTPAEEATPLGRKLTLVNNRLESLTRQLDSQQEIISTLRTSLEQERQKRDLSETAARKKSEQVAFLEDELSGLEGDVRDRDAQIEALRAQLATSEDAVAQAKADARAFREEMQIAQEAAKGRVDTLVQDLAARDAQLSELGAEVSRLKQKEDILPALEKETGDLKEELRRAHEAIAARDREHEQTRTVLADLQQQLEMAHAQAKADARAFREEMQIAQEAAKGRVDTLVQDLAARDAQLSELGAEVSRLKQKEDILPALEKETGDLKEELRRAHEAIAARDREHEQTRTVLADLQQQLEMAQNKVSETQARNQKTDKAYHTTARQLSDASRLLRDAESGLRLRNAEMALYRTQSQTLQGQLADMQAEVDDLRQRKGLGKLGDIVRRGHLPALNAAHMALINESILFDKRWYLSLNPDIAEKAVHPGEHYLVGGGAEGRDPHFLFSTEWYLGRNPIARTGKLSPLVDYLMAKPGTRISPHPLFDGSWYLEQNPDVAESGVNPFEHFLSSGYKEGRSPHPMFDLQWYVEKYADVGRADINPLVHYIKFGGKEGRDPSPFFSSRKYLERYPDVQEAGINPLLHYVVSGQAEGRDPFNSDLFQRQDWTSGLTPVALEAGSAVAKQSPKPDSAAVKPAEEMTDTELLESSSLFNAAWYRSEYKDIERAGADPLRHYLKNGAREKRNPGPDFNSAWYVETYPDAAAADMNPLAHYLRVGAAKGYLPKPSLQKMPWWGPINGHLTPEGQNAPEPLAHEAGLALARAEKNSAPIAIVIPAYNAPEELADCLASVDRHTPSPRRVIVIDDCSPDPAVAKVLAGFDGAEGFEILRNETNQGFTRTINRGLGEAGTSDVIILNADTRVTPNWVRNLRLAAYSREKIATVTPVSNNAGAFSVPVIGQENFVPEGQTLDDLARAISQASLRLYPETPTGNGFCMYMRRDALDEVGGLDAEAFPRGYGEENDYCMRAGKLGWTHIIDDATYIYHVRSASFGGEKDELMKQGRAVVDDRHPEYTPSVRAFVKSESLVAVQDRVGQIYQCLARAQHGVKPRVLYVLPALSGKGGTPQTNQDLMGALDDRIETFLLRSTGKVVSLHYYQGGSYIEMERAELAEALAPFPHDNDQYDALVAEWMARYAFELVHIRHIGWHGLGLMDMAKKLDIPCFFSFHDFYTVCPSVHLLDENNVYCGGRCTASAGECEYRMWDDHKFPPMKNSGVHDWRESIARHLKDCDMLITTANSARDIVRDNFPQLSDIPFEVIPHGRDFSAFDNDVVEPVKQDEPLRLLLPGNIGLAKGARIVADLAERLRGEPVEIHILGVFKDVEKPDNIIEHGPYEREEFADRLRQIKPHVGGVLSIWPETHCHTLTEMWAAGLPVIGLDIGAVGERIQSTGAGWLLGLDDATDQLADLLLRLRGDALDYKDKADAVQAWQVSEGQVRSNGWMAERYFSLYSQYIR</sequence>
<evidence type="ECO:0008006" key="10">
    <source>
        <dbReference type="Google" id="ProtNLM"/>
    </source>
</evidence>
<feature type="compositionally biased region" description="Polar residues" evidence="5">
    <location>
        <begin position="22"/>
        <end position="38"/>
    </location>
</feature>
<reference evidence="8" key="1">
    <citation type="journal article" date="2014" name="Int. J. Syst. Evol. Microbiol.">
        <title>Complete genome sequence of Corynebacterium casei LMG S-19264T (=DSM 44701T), isolated from a smear-ripened cheese.</title>
        <authorList>
            <consortium name="US DOE Joint Genome Institute (JGI-PGF)"/>
            <person name="Walter F."/>
            <person name="Albersmeier A."/>
            <person name="Kalinowski J."/>
            <person name="Ruckert C."/>
        </authorList>
    </citation>
    <scope>NUCLEOTIDE SEQUENCE</scope>
    <source>
        <strain evidence="8">CGMCC 1.12921</strain>
    </source>
</reference>
<feature type="compositionally biased region" description="Basic residues" evidence="5">
    <location>
        <begin position="1"/>
        <end position="21"/>
    </location>
</feature>
<dbReference type="GO" id="GO:0016757">
    <property type="term" value="F:glycosyltransferase activity"/>
    <property type="evidence" value="ECO:0007669"/>
    <property type="project" value="UniProtKB-KW"/>
</dbReference>
<feature type="coiled-coil region" evidence="4">
    <location>
        <begin position="65"/>
        <end position="169"/>
    </location>
</feature>
<keyword evidence="9" id="KW-1185">Reference proteome</keyword>
<comment type="caution">
    <text evidence="8">The sequence shown here is derived from an EMBL/GenBank/DDBJ whole genome shotgun (WGS) entry which is preliminary data.</text>
</comment>
<evidence type="ECO:0000256" key="1">
    <source>
        <dbReference type="ARBA" id="ARBA00006739"/>
    </source>
</evidence>
<dbReference type="Pfam" id="PF13439">
    <property type="entry name" value="Glyco_transf_4"/>
    <property type="match status" value="1"/>
</dbReference>
<organism evidence="8 9">
    <name type="scientific">Aquisalinus flavus</name>
    <dbReference type="NCBI Taxonomy" id="1526572"/>
    <lineage>
        <taxon>Bacteria</taxon>
        <taxon>Pseudomonadati</taxon>
        <taxon>Pseudomonadota</taxon>
        <taxon>Alphaproteobacteria</taxon>
        <taxon>Parvularculales</taxon>
        <taxon>Parvularculaceae</taxon>
        <taxon>Aquisalinus</taxon>
    </lineage>
</organism>
<proteinExistence type="inferred from homology"/>
<feature type="domain" description="Glycosyltransferase subfamily 4-like N-terminal" evidence="7">
    <location>
        <begin position="1171"/>
        <end position="1309"/>
    </location>
</feature>
<keyword evidence="3" id="KW-0808">Transferase</keyword>
<keyword evidence="4" id="KW-0175">Coiled coil</keyword>
<dbReference type="PANTHER" id="PTHR43179:SF12">
    <property type="entry name" value="GALACTOFURANOSYLTRANSFERASE GLFT2"/>
    <property type="match status" value="1"/>
</dbReference>
<name>A0A8J2V6U7_9PROT</name>
<evidence type="ECO:0000256" key="3">
    <source>
        <dbReference type="ARBA" id="ARBA00022679"/>
    </source>
</evidence>
<dbReference type="EMBL" id="BMGH01000001">
    <property type="protein sequence ID" value="GGD09691.1"/>
    <property type="molecule type" value="Genomic_DNA"/>
</dbReference>
<dbReference type="RefSeq" id="WP_188481211.1">
    <property type="nucleotide sequence ID" value="NZ_BMGH01000001.1"/>
</dbReference>
<dbReference type="SUPFAM" id="SSF53448">
    <property type="entry name" value="Nucleotide-diphospho-sugar transferases"/>
    <property type="match status" value="1"/>
</dbReference>
<dbReference type="Gene3D" id="3.90.550.10">
    <property type="entry name" value="Spore Coat Polysaccharide Biosynthesis Protein SpsA, Chain A"/>
    <property type="match status" value="1"/>
</dbReference>
<gene>
    <name evidence="8" type="ORF">GCM10011342_18230</name>
</gene>
<evidence type="ECO:0000313" key="8">
    <source>
        <dbReference type="EMBL" id="GGD09691.1"/>
    </source>
</evidence>
<dbReference type="InterPro" id="IPR001173">
    <property type="entry name" value="Glyco_trans_2-like"/>
</dbReference>
<protein>
    <recommendedName>
        <fullName evidence="10">Glycosyltransferase</fullName>
    </recommendedName>
</protein>
<dbReference type="InterPro" id="IPR028098">
    <property type="entry name" value="Glyco_trans_4-like_N"/>
</dbReference>
<evidence type="ECO:0000259" key="7">
    <source>
        <dbReference type="Pfam" id="PF13439"/>
    </source>
</evidence>
<evidence type="ECO:0000256" key="4">
    <source>
        <dbReference type="SAM" id="Coils"/>
    </source>
</evidence>
<evidence type="ECO:0000256" key="2">
    <source>
        <dbReference type="ARBA" id="ARBA00022676"/>
    </source>
</evidence>
<dbReference type="Proteomes" id="UP000613582">
    <property type="component" value="Unassembled WGS sequence"/>
</dbReference>
<dbReference type="SUPFAM" id="SSF53756">
    <property type="entry name" value="UDP-Glycosyltransferase/glycogen phosphorylase"/>
    <property type="match status" value="1"/>
</dbReference>
<comment type="similarity">
    <text evidence="1">Belongs to the glycosyltransferase 2 family.</text>
</comment>
<feature type="domain" description="Glycosyltransferase 2-like" evidence="6">
    <location>
        <begin position="819"/>
        <end position="992"/>
    </location>
</feature>
<feature type="coiled-coil region" evidence="4">
    <location>
        <begin position="198"/>
        <end position="271"/>
    </location>
</feature>
<evidence type="ECO:0000259" key="6">
    <source>
        <dbReference type="Pfam" id="PF00535"/>
    </source>
</evidence>
<evidence type="ECO:0000256" key="5">
    <source>
        <dbReference type="SAM" id="MobiDB-lite"/>
    </source>
</evidence>
<dbReference type="PANTHER" id="PTHR43179">
    <property type="entry name" value="RHAMNOSYLTRANSFERASE WBBL"/>
    <property type="match status" value="1"/>
</dbReference>
<accession>A0A8J2V6U7</accession>
<dbReference type="Pfam" id="PF00535">
    <property type="entry name" value="Glycos_transf_2"/>
    <property type="match status" value="1"/>
</dbReference>
<feature type="region of interest" description="Disordered" evidence="5">
    <location>
        <begin position="355"/>
        <end position="374"/>
    </location>
</feature>
<reference evidence="8" key="2">
    <citation type="submission" date="2020-09" db="EMBL/GenBank/DDBJ databases">
        <authorList>
            <person name="Sun Q."/>
            <person name="Zhou Y."/>
        </authorList>
    </citation>
    <scope>NUCLEOTIDE SEQUENCE</scope>
    <source>
        <strain evidence="8">CGMCC 1.12921</strain>
    </source>
</reference>
<dbReference type="InterPro" id="IPR029044">
    <property type="entry name" value="Nucleotide-diphossugar_trans"/>
</dbReference>
<keyword evidence="2" id="KW-0328">Glycosyltransferase</keyword>
<feature type="region of interest" description="Disordered" evidence="5">
    <location>
        <begin position="1"/>
        <end position="60"/>
    </location>
</feature>
<dbReference type="Gene3D" id="3.40.50.2000">
    <property type="entry name" value="Glycogen Phosphorylase B"/>
    <property type="match status" value="2"/>
</dbReference>